<dbReference type="GO" id="GO:0005975">
    <property type="term" value="P:carbohydrate metabolic process"/>
    <property type="evidence" value="ECO:0007669"/>
    <property type="project" value="TreeGrafter"/>
</dbReference>
<dbReference type="Pfam" id="PF00285">
    <property type="entry name" value="Citrate_synt"/>
    <property type="match status" value="1"/>
</dbReference>
<feature type="active site" evidence="4">
    <location>
        <position position="388"/>
    </location>
</feature>
<organism evidence="6 7">
    <name type="scientific">Aspergillus flavus (strain ATCC 200026 / FGSC A1120 / IAM 13836 / NRRL 3357 / JCM 12722 / SRRC 167)</name>
    <dbReference type="NCBI Taxonomy" id="332952"/>
    <lineage>
        <taxon>Eukaryota</taxon>
        <taxon>Fungi</taxon>
        <taxon>Dikarya</taxon>
        <taxon>Ascomycota</taxon>
        <taxon>Pezizomycotina</taxon>
        <taxon>Eurotiomycetes</taxon>
        <taxon>Eurotiomycetidae</taxon>
        <taxon>Eurotiales</taxon>
        <taxon>Aspergillaceae</taxon>
        <taxon>Aspergillus</taxon>
        <taxon>Aspergillus subgen. Circumdati</taxon>
    </lineage>
</organism>
<sequence length="467" mass="51834">MTVTQEASPKRESLHIIDDRTGSYYSIPIVNNAINASDFKKVTAPEDKAYPANQTENGLRVYDPGYSNTAVSHSKITYIDGLKGTIQYRGYSINDIVGRKTFIDTAHLLIWGHWPSTAEAETLQQRLDQVPVPQDFVFNVIKSFPRRDGSLMGMVIAGLSALQSSDMNAIPAHVGKTIYLNNPELADQQIIRVMANMSMLTAAAYCHHIGRDFTPPRAGLSYIENFLLMTGHVEAATGLPNPRYVNAIERLWVLIADHEMTCSTAALLQTASALPDVISCMVSAISALYGPLHGGAIEVAYKNIESIGSISNVPAKIARVKAGKERLYGYGHRVYRVTDPRFVFIREILNELSEEVEKDPLLKVAFEVDRVASEDEYFTSRNLRPNADLFAAFVYKALGFPPEFILPLSILSRTQGFMAHWREAMGMPESTLNSSRSICPDTNIGNPPRIWRPGQIYTGDLNKSMDE</sequence>
<gene>
    <name evidence="6" type="ORF">F9C07_2077446</name>
</gene>
<dbReference type="Proteomes" id="UP000596276">
    <property type="component" value="Chromosome 8"/>
</dbReference>
<proteinExistence type="inferred from homology"/>
<evidence type="ECO:0000256" key="4">
    <source>
        <dbReference type="PIRSR" id="PIRSR001369-1"/>
    </source>
</evidence>
<evidence type="ECO:0000313" key="6">
    <source>
        <dbReference type="EMBL" id="QRD92339.1"/>
    </source>
</evidence>
<name>A0A7U2R1D3_ASPFN</name>
<dbReference type="PIRSF" id="PIRSF001369">
    <property type="entry name" value="Citrate_synth"/>
    <property type="match status" value="1"/>
</dbReference>
<keyword evidence="7" id="KW-1185">Reference proteome</keyword>
<dbReference type="PRINTS" id="PR00143">
    <property type="entry name" value="CITRTSNTHASE"/>
</dbReference>
<keyword evidence="2 3" id="KW-0808">Transferase</keyword>
<dbReference type="VEuPathDB" id="FungiDB:AFLA_013716"/>
<dbReference type="VEuPathDB" id="FungiDB:F9C07_2077446"/>
<dbReference type="GO" id="GO:0046912">
    <property type="term" value="F:acyltransferase activity, acyl groups converted into alkyl on transfer"/>
    <property type="evidence" value="ECO:0007669"/>
    <property type="project" value="InterPro"/>
</dbReference>
<reference evidence="7" key="1">
    <citation type="journal article" date="2021" name="G3 (Bethesda)">
        <title>Chromosome assembled and annotated genome sequence of Aspergillus flavus NRRL 3357.</title>
        <authorList>
            <person name="Skerker J.M."/>
            <person name="Pianalto K.M."/>
            <person name="Mondo S.J."/>
            <person name="Yang K."/>
            <person name="Arkin A.P."/>
            <person name="Keller N.P."/>
            <person name="Grigoriev I.V."/>
            <person name="Louise Glass N.L."/>
        </authorList>
    </citation>
    <scope>NUCLEOTIDE SEQUENCE [LARGE SCALE GENOMIC DNA]</scope>
    <source>
        <strain evidence="7">ATCC 200026 / FGSC A1120 / IAM 13836 / NRRL 3357 / JCM 12722 / SRRC 167</strain>
    </source>
</reference>
<dbReference type="AlphaFoldDB" id="A0A7U2R1D3"/>
<dbReference type="GO" id="GO:0005759">
    <property type="term" value="C:mitochondrial matrix"/>
    <property type="evidence" value="ECO:0007669"/>
    <property type="project" value="TreeGrafter"/>
</dbReference>
<dbReference type="InterPro" id="IPR024176">
    <property type="entry name" value="Citrate_synthase_bac-typ"/>
</dbReference>
<protein>
    <recommendedName>
        <fullName evidence="3 5">Citrate synthase</fullName>
    </recommendedName>
</protein>
<dbReference type="EMBL" id="CP044616">
    <property type="protein sequence ID" value="QRD92339.1"/>
    <property type="molecule type" value="Genomic_DNA"/>
</dbReference>
<evidence type="ECO:0000256" key="5">
    <source>
        <dbReference type="RuleBase" id="RU000441"/>
    </source>
</evidence>
<dbReference type="PANTHER" id="PTHR11739">
    <property type="entry name" value="CITRATE SYNTHASE"/>
    <property type="match status" value="1"/>
</dbReference>
<evidence type="ECO:0000256" key="3">
    <source>
        <dbReference type="PIRNR" id="PIRNR001369"/>
    </source>
</evidence>
<dbReference type="InterPro" id="IPR036969">
    <property type="entry name" value="Citrate_synthase_sf"/>
</dbReference>
<comment type="similarity">
    <text evidence="1 3 5">Belongs to the citrate synthase family.</text>
</comment>
<dbReference type="InterPro" id="IPR016142">
    <property type="entry name" value="Citrate_synth-like_lrg_a-sub"/>
</dbReference>
<dbReference type="PROSITE" id="PS00480">
    <property type="entry name" value="CITRATE_SYNTHASE"/>
    <property type="match status" value="1"/>
</dbReference>
<dbReference type="PANTHER" id="PTHR11739:SF4">
    <property type="entry name" value="CITRATE SYNTHASE, PEROXISOMAL"/>
    <property type="match status" value="1"/>
</dbReference>
<feature type="active site" evidence="4">
    <location>
        <position position="332"/>
    </location>
</feature>
<dbReference type="GO" id="GO:0006099">
    <property type="term" value="P:tricarboxylic acid cycle"/>
    <property type="evidence" value="ECO:0007669"/>
    <property type="project" value="InterPro"/>
</dbReference>
<dbReference type="SUPFAM" id="SSF48256">
    <property type="entry name" value="Citrate synthase"/>
    <property type="match status" value="1"/>
</dbReference>
<dbReference type="InterPro" id="IPR016143">
    <property type="entry name" value="Citrate_synth-like_sm_a-sub"/>
</dbReference>
<evidence type="ECO:0000256" key="2">
    <source>
        <dbReference type="ARBA" id="ARBA00022679"/>
    </source>
</evidence>
<dbReference type="InterPro" id="IPR002020">
    <property type="entry name" value="Citrate_synthase"/>
</dbReference>
<dbReference type="Gene3D" id="1.10.230.10">
    <property type="entry name" value="Cytochrome P450-Terp, domain 2"/>
    <property type="match status" value="1"/>
</dbReference>
<dbReference type="InterPro" id="IPR019810">
    <property type="entry name" value="Citrate_synthase_AS"/>
</dbReference>
<dbReference type="Gene3D" id="1.10.580.10">
    <property type="entry name" value="Citrate Synthase, domain 1"/>
    <property type="match status" value="1"/>
</dbReference>
<evidence type="ECO:0000256" key="1">
    <source>
        <dbReference type="ARBA" id="ARBA00010566"/>
    </source>
</evidence>
<evidence type="ECO:0000313" key="7">
    <source>
        <dbReference type="Proteomes" id="UP000596276"/>
    </source>
</evidence>
<dbReference type="CDD" id="cd06107">
    <property type="entry name" value="EcCS_AthCS-per_like"/>
    <property type="match status" value="1"/>
</dbReference>
<accession>A0A7U2R1D3</accession>